<comment type="catalytic activity">
    <reaction evidence="11">
        <text>L-lysyl(27)-[histone H3] + 3 S-adenosyl-L-methionine = N(6),N(6),N(6)-trimethyl-L-lysyl(27)-[histone H3] + 3 S-adenosyl-L-homocysteine + 3 H(+)</text>
        <dbReference type="Rhea" id="RHEA:60292"/>
        <dbReference type="Rhea" id="RHEA-COMP:15535"/>
        <dbReference type="Rhea" id="RHEA-COMP:15548"/>
        <dbReference type="ChEBI" id="CHEBI:15378"/>
        <dbReference type="ChEBI" id="CHEBI:29969"/>
        <dbReference type="ChEBI" id="CHEBI:57856"/>
        <dbReference type="ChEBI" id="CHEBI:59789"/>
        <dbReference type="ChEBI" id="CHEBI:61961"/>
        <dbReference type="EC" id="2.1.1.356"/>
    </reaction>
</comment>
<dbReference type="GO" id="GO:0032259">
    <property type="term" value="P:methylation"/>
    <property type="evidence" value="ECO:0007669"/>
    <property type="project" value="UniProtKB-KW"/>
</dbReference>
<dbReference type="InterPro" id="IPR045318">
    <property type="entry name" value="EZH1/2-like"/>
</dbReference>
<dbReference type="InterPro" id="IPR001214">
    <property type="entry name" value="SET_dom"/>
</dbReference>
<evidence type="ECO:0000256" key="10">
    <source>
        <dbReference type="ARBA" id="ARBA00023242"/>
    </source>
</evidence>
<feature type="compositionally biased region" description="Low complexity" evidence="12">
    <location>
        <begin position="1"/>
        <end position="16"/>
    </location>
</feature>
<dbReference type="InterPro" id="IPR044438">
    <property type="entry name" value="EZH1_SET"/>
</dbReference>
<reference evidence="15" key="2">
    <citation type="submission" date="2025-08" db="UniProtKB">
        <authorList>
            <consortium name="Ensembl"/>
        </authorList>
    </citation>
    <scope>IDENTIFICATION</scope>
</reference>
<dbReference type="InterPro" id="IPR041355">
    <property type="entry name" value="Pre-SET_CXC"/>
</dbReference>
<dbReference type="FunFam" id="2.170.270.10:FF:000001">
    <property type="entry name" value="Putative histone-lysine N-methyltransferase EZH2"/>
    <property type="match status" value="1"/>
</dbReference>
<dbReference type="Gene3D" id="2.170.270.10">
    <property type="entry name" value="SET domain"/>
    <property type="match status" value="1"/>
</dbReference>
<dbReference type="InterPro" id="IPR001005">
    <property type="entry name" value="SANT/Myb"/>
</dbReference>
<dbReference type="Ensembl" id="ENSSAUT00010057233.1">
    <property type="protein sequence ID" value="ENSSAUP00010054458.1"/>
    <property type="gene ID" value="ENSSAUG00010022316.1"/>
</dbReference>
<feature type="region of interest" description="Disordered" evidence="12">
    <location>
        <begin position="1"/>
        <end position="29"/>
    </location>
</feature>
<keyword evidence="8" id="KW-0805">Transcription regulation</keyword>
<feature type="region of interest" description="Disordered" evidence="12">
    <location>
        <begin position="319"/>
        <end position="383"/>
    </location>
</feature>
<dbReference type="PANTHER" id="PTHR45747">
    <property type="entry name" value="HISTONE-LYSINE N-METHYLTRANSFERASE E(Z)"/>
    <property type="match status" value="1"/>
</dbReference>
<keyword evidence="5" id="KW-0808">Transferase</keyword>
<name>A0A671XTH8_SPAAU</name>
<dbReference type="AlphaFoldDB" id="A0A671XTH8"/>
<keyword evidence="7" id="KW-0156">Chromatin regulator</keyword>
<dbReference type="Pfam" id="PF18118">
    <property type="entry name" value="PRC2_HTH_1"/>
    <property type="match status" value="1"/>
</dbReference>
<feature type="compositionally biased region" description="Basic residues" evidence="12">
    <location>
        <begin position="326"/>
        <end position="335"/>
    </location>
</feature>
<reference evidence="15" key="3">
    <citation type="submission" date="2025-09" db="UniProtKB">
        <authorList>
            <consortium name="Ensembl"/>
        </authorList>
    </citation>
    <scope>IDENTIFICATION</scope>
</reference>
<feature type="domain" description="SET" evidence="13">
    <location>
        <begin position="564"/>
        <end position="679"/>
    </location>
</feature>
<dbReference type="GO" id="GO:0031507">
    <property type="term" value="P:heterochromatin formation"/>
    <property type="evidence" value="ECO:0007669"/>
    <property type="project" value="TreeGrafter"/>
</dbReference>
<dbReference type="InterPro" id="IPR026489">
    <property type="entry name" value="CXC_dom"/>
</dbReference>
<keyword evidence="3" id="KW-0678">Repressor</keyword>
<dbReference type="PANTHER" id="PTHR45747:SF20">
    <property type="entry name" value="[HISTONE H3]-LYSINE(27) N-TRIMETHYLTRANSFERASE"/>
    <property type="match status" value="1"/>
</dbReference>
<feature type="domain" description="CXC" evidence="14">
    <location>
        <begin position="452"/>
        <end position="557"/>
    </location>
</feature>
<dbReference type="Pfam" id="PF21358">
    <property type="entry name" value="Ezh2_MCSS"/>
    <property type="match status" value="1"/>
</dbReference>
<evidence type="ECO:0000256" key="9">
    <source>
        <dbReference type="ARBA" id="ARBA00023163"/>
    </source>
</evidence>
<dbReference type="PROSITE" id="PS51633">
    <property type="entry name" value="CXC"/>
    <property type="match status" value="1"/>
</dbReference>
<evidence type="ECO:0000256" key="7">
    <source>
        <dbReference type="ARBA" id="ARBA00022853"/>
    </source>
</evidence>
<evidence type="ECO:0000256" key="4">
    <source>
        <dbReference type="ARBA" id="ARBA00022603"/>
    </source>
</evidence>
<dbReference type="InterPro" id="IPR048358">
    <property type="entry name" value="EZH1/2_MCSS"/>
</dbReference>
<evidence type="ECO:0000313" key="15">
    <source>
        <dbReference type="Ensembl" id="ENSSAUP00010054458.1"/>
    </source>
</evidence>
<dbReference type="EC" id="2.1.1.356" evidence="2"/>
<dbReference type="Pfam" id="PF00856">
    <property type="entry name" value="SET"/>
    <property type="match status" value="1"/>
</dbReference>
<evidence type="ECO:0000256" key="11">
    <source>
        <dbReference type="ARBA" id="ARBA00048568"/>
    </source>
</evidence>
<dbReference type="Pfam" id="PF18264">
    <property type="entry name" value="preSET_CXC"/>
    <property type="match status" value="1"/>
</dbReference>
<organism evidence="15 16">
    <name type="scientific">Sparus aurata</name>
    <name type="common">Gilthead sea bream</name>
    <dbReference type="NCBI Taxonomy" id="8175"/>
    <lineage>
        <taxon>Eukaryota</taxon>
        <taxon>Metazoa</taxon>
        <taxon>Chordata</taxon>
        <taxon>Craniata</taxon>
        <taxon>Vertebrata</taxon>
        <taxon>Euteleostomi</taxon>
        <taxon>Actinopterygii</taxon>
        <taxon>Neopterygii</taxon>
        <taxon>Teleostei</taxon>
        <taxon>Neoteleostei</taxon>
        <taxon>Acanthomorphata</taxon>
        <taxon>Eupercaria</taxon>
        <taxon>Spariformes</taxon>
        <taxon>Sparidae</taxon>
        <taxon>Sparus</taxon>
    </lineage>
</organism>
<gene>
    <name evidence="15" type="primary">EZH1</name>
</gene>
<evidence type="ECO:0000256" key="5">
    <source>
        <dbReference type="ARBA" id="ARBA00022679"/>
    </source>
</evidence>
<evidence type="ECO:0000259" key="14">
    <source>
        <dbReference type="PROSITE" id="PS51633"/>
    </source>
</evidence>
<sequence length="698" mass="78604">MEETAAAASAPGTGAAPPAPRPQPSSFAPSRSLLEWRRRVKSEYMRLRQLKRLKKAEEVKVGLLCCLVNPTSPPGLLQMCTVEFGFPGFKAQAIAMRPLSTVAGIPFMYSWSPLQHNFMVEDETFLHNIPYMGDEVLEQDEAFLEELIDNYDGVHGDRGEPGGFISDEIFKELVEALSQYSDHEEEEEEEAAAAVAAAAVEVTGKKEDERVMRRSSVEASEDTKPGTVDLLEPPGPVKLPPLCTPNLDGPFAKSVQREQSLHSFHTLFCRRCFKYDCFLHPFHASPNVYKRKSKEIHMESEPCGVDCFLLQKGAKEFVDQNMLRSQRSRRRRRQQRPTSSSCPGPSESAEEGKQGDSDHETTSSSEGNSRCQTPTKPRPADDDGAEQACCVVQWSGAEESLFRVLHGTYFNNFCSIARLIGTKNCKEVYEFAVKEVLIHRVPVVDGGISPQKKKRKHRHDITNNSSNQVYNYQPCDHPDHPCDSSCPCVMTQNFCEKFCQCEHECQNRFPGCRCKTQCNTKQCPCYLAVRECDPDLCMTCGAADHWDSKGVSCKNCSIQRGLKKHLLLAPSDVAGWGTFIKEPVQKNEFISEYCGELISQDEADRRGRIYDKYMSSFLFNLNNDFVVDATRKGNKIRFANHSVNPNCYAKVVMVNGDHRIGIFAKRAILQGEELFFDYRYSQADALKYVGIEREVDMT</sequence>
<dbReference type="InterPro" id="IPR033467">
    <property type="entry name" value="Tesmin/TSO1-like_CXC"/>
</dbReference>
<reference evidence="15" key="1">
    <citation type="submission" date="2021-04" db="EMBL/GenBank/DDBJ databases">
        <authorList>
            <consortium name="Wellcome Sanger Institute Data Sharing"/>
        </authorList>
    </citation>
    <scope>NUCLEOTIDE SEQUENCE [LARGE SCALE GENOMIC DNA]</scope>
</reference>
<feature type="compositionally biased region" description="Polar residues" evidence="12">
    <location>
        <begin position="362"/>
        <end position="375"/>
    </location>
</feature>
<feature type="compositionally biased region" description="Basic and acidic residues" evidence="12">
    <location>
        <begin position="207"/>
        <end position="224"/>
    </location>
</feature>
<evidence type="ECO:0000256" key="12">
    <source>
        <dbReference type="SAM" id="MobiDB-lite"/>
    </source>
</evidence>
<accession>A0A671XTH8</accession>
<dbReference type="CDD" id="cd00167">
    <property type="entry name" value="SANT"/>
    <property type="match status" value="1"/>
</dbReference>
<keyword evidence="9" id="KW-0804">Transcription</keyword>
<evidence type="ECO:0000256" key="6">
    <source>
        <dbReference type="ARBA" id="ARBA00022691"/>
    </source>
</evidence>
<dbReference type="PROSITE" id="PS50280">
    <property type="entry name" value="SET"/>
    <property type="match status" value="1"/>
</dbReference>
<dbReference type="SUPFAM" id="SSF82199">
    <property type="entry name" value="SET domain"/>
    <property type="match status" value="1"/>
</dbReference>
<dbReference type="GeneTree" id="ENSGT00940000156604"/>
<dbReference type="SMART" id="SM01114">
    <property type="entry name" value="CXC"/>
    <property type="match status" value="1"/>
</dbReference>
<dbReference type="CDD" id="cd19217">
    <property type="entry name" value="SET_EZH1"/>
    <property type="match status" value="1"/>
</dbReference>
<protein>
    <recommendedName>
        <fullName evidence="2">[histone H3]-lysine(27) N-trimethyltransferase</fullName>
        <ecNumber evidence="2">2.1.1.356</ecNumber>
    </recommendedName>
</protein>
<keyword evidence="16" id="KW-1185">Reference proteome</keyword>
<dbReference type="GO" id="GO:0003682">
    <property type="term" value="F:chromatin binding"/>
    <property type="evidence" value="ECO:0007669"/>
    <property type="project" value="TreeGrafter"/>
</dbReference>
<feature type="compositionally biased region" description="Basic and acidic residues" evidence="12">
    <location>
        <begin position="350"/>
        <end position="361"/>
    </location>
</feature>
<dbReference type="InterPro" id="IPR046341">
    <property type="entry name" value="SET_dom_sf"/>
</dbReference>
<dbReference type="InterPro" id="IPR041343">
    <property type="entry name" value="PRC2_HTH_1"/>
</dbReference>
<evidence type="ECO:0000256" key="1">
    <source>
        <dbReference type="ARBA" id="ARBA00004123"/>
    </source>
</evidence>
<evidence type="ECO:0000313" key="16">
    <source>
        <dbReference type="Proteomes" id="UP000472265"/>
    </source>
</evidence>
<keyword evidence="10" id="KW-0539">Nucleus</keyword>
<keyword evidence="4" id="KW-0489">Methyltransferase</keyword>
<comment type="subcellular location">
    <subcellularLocation>
        <location evidence="1">Nucleus</location>
    </subcellularLocation>
</comment>
<feature type="region of interest" description="Disordered" evidence="12">
    <location>
        <begin position="207"/>
        <end position="235"/>
    </location>
</feature>
<dbReference type="Proteomes" id="UP000472265">
    <property type="component" value="Chromosome 23"/>
</dbReference>
<dbReference type="GO" id="GO:0035098">
    <property type="term" value="C:ESC/E(Z) complex"/>
    <property type="evidence" value="ECO:0007669"/>
    <property type="project" value="TreeGrafter"/>
</dbReference>
<dbReference type="SMART" id="SM00317">
    <property type="entry name" value="SET"/>
    <property type="match status" value="1"/>
</dbReference>
<proteinExistence type="predicted"/>
<evidence type="ECO:0000256" key="3">
    <source>
        <dbReference type="ARBA" id="ARBA00022491"/>
    </source>
</evidence>
<keyword evidence="6" id="KW-0949">S-adenosyl-L-methionine</keyword>
<dbReference type="GO" id="GO:0140951">
    <property type="term" value="F:histone H3K27 trimethyltransferase activity"/>
    <property type="evidence" value="ECO:0007669"/>
    <property type="project" value="UniProtKB-EC"/>
</dbReference>
<evidence type="ECO:0000256" key="8">
    <source>
        <dbReference type="ARBA" id="ARBA00023015"/>
    </source>
</evidence>
<evidence type="ECO:0000256" key="2">
    <source>
        <dbReference type="ARBA" id="ARBA00012186"/>
    </source>
</evidence>
<evidence type="ECO:0000259" key="13">
    <source>
        <dbReference type="PROSITE" id="PS50280"/>
    </source>
</evidence>